<reference evidence="8 9" key="1">
    <citation type="submission" date="2017-04" db="EMBL/GenBank/DDBJ databases">
        <title>Draft genome sequence of Tuber borchii Vittad., a whitish edible truffle.</title>
        <authorList>
            <consortium name="DOE Joint Genome Institute"/>
            <person name="Murat C."/>
            <person name="Kuo A."/>
            <person name="Barry K.W."/>
            <person name="Clum A."/>
            <person name="Dockter R.B."/>
            <person name="Fauchery L."/>
            <person name="Iotti M."/>
            <person name="Kohler A."/>
            <person name="Labutti K."/>
            <person name="Lindquist E.A."/>
            <person name="Lipzen A."/>
            <person name="Ohm R.A."/>
            <person name="Wang M."/>
            <person name="Grigoriev I.V."/>
            <person name="Zambonelli A."/>
            <person name="Martin F.M."/>
        </authorList>
    </citation>
    <scope>NUCLEOTIDE SEQUENCE [LARGE SCALE GENOMIC DNA]</scope>
    <source>
        <strain evidence="8 9">Tbo3840</strain>
    </source>
</reference>
<organism evidence="8 9">
    <name type="scientific">Tuber borchii</name>
    <name type="common">White truffle</name>
    <dbReference type="NCBI Taxonomy" id="42251"/>
    <lineage>
        <taxon>Eukaryota</taxon>
        <taxon>Fungi</taxon>
        <taxon>Dikarya</taxon>
        <taxon>Ascomycota</taxon>
        <taxon>Pezizomycotina</taxon>
        <taxon>Pezizomycetes</taxon>
        <taxon>Pezizales</taxon>
        <taxon>Tuberaceae</taxon>
        <taxon>Tuber</taxon>
    </lineage>
</organism>
<sequence length="531" mass="61217">MFLNLFGQALYGFVQHKLYLVTGIIILTLAYWIHSYLKSPFRAQKIPGPFLGKFTNAYRWYYTMRHTWHRDLMALHKKYGHIVWIAPNEISVSDPNLRNVIYGFQNHKRDFTFFKKARSYEIGSINHDFSFVFEQDAGNARLGKYHMSHFYSEQGLLDLEENFDKAVDELIEGLDKHHVKTGTPCKMVDWTEFFALDIVAQITADQSAGFCLAGKDADNTAYGVRVILRAIGILMQLPWVLSVTSRTIRGNIFLNYLTTLYRNLLLLPTFTFETGTADLKTLKEKSPKHLLSKFYNTQSKMRGHYPQGNEAEGTTIHIFNLIAGALGVVPHTQVRVIHELSRHPEYMQKIREELSKTDNTFRLDDFLPYNGGENKYPIFESAVRETIRLHPAVSFSLSREVPPSGCQLHQYHIPPGYNVGMASYQVNYDEAYFGPDVAQFRPERWLEDHPTAMLDGEKRSMKNYIEAGWFTFGAGGRVCIGRHLAMFMMMKFTAAIIREFDIRVVKEPEEVHTLFNEMPGMEVLLSRRCAV</sequence>
<dbReference type="PRINTS" id="PR00385">
    <property type="entry name" value="P450"/>
</dbReference>
<evidence type="ECO:0000256" key="7">
    <source>
        <dbReference type="SAM" id="Phobius"/>
    </source>
</evidence>
<dbReference type="InterPro" id="IPR017972">
    <property type="entry name" value="Cyt_P450_CS"/>
</dbReference>
<dbReference type="GO" id="GO:0016705">
    <property type="term" value="F:oxidoreductase activity, acting on paired donors, with incorporation or reduction of molecular oxygen"/>
    <property type="evidence" value="ECO:0007669"/>
    <property type="project" value="InterPro"/>
</dbReference>
<feature type="transmembrane region" description="Helical" evidence="7">
    <location>
        <begin position="18"/>
        <end position="37"/>
    </location>
</feature>
<dbReference type="EMBL" id="NESQ01000247">
    <property type="protein sequence ID" value="PUU75170.1"/>
    <property type="molecule type" value="Genomic_DNA"/>
</dbReference>
<protein>
    <submittedName>
        <fullName evidence="8">Cytochrome P450</fullName>
    </submittedName>
</protein>
<proteinExistence type="inferred from homology"/>
<dbReference type="AlphaFoldDB" id="A0A2T6ZI49"/>
<evidence type="ECO:0000256" key="1">
    <source>
        <dbReference type="ARBA" id="ARBA00001971"/>
    </source>
</evidence>
<evidence type="ECO:0000313" key="8">
    <source>
        <dbReference type="EMBL" id="PUU75170.1"/>
    </source>
</evidence>
<evidence type="ECO:0000256" key="6">
    <source>
        <dbReference type="RuleBase" id="RU000461"/>
    </source>
</evidence>
<evidence type="ECO:0000256" key="5">
    <source>
        <dbReference type="PIRSR" id="PIRSR602403-1"/>
    </source>
</evidence>
<name>A0A2T6ZI49_TUBBO</name>
<keyword evidence="7" id="KW-0472">Membrane</keyword>
<dbReference type="STRING" id="42251.A0A2T6ZI49"/>
<dbReference type="GO" id="GO:0020037">
    <property type="term" value="F:heme binding"/>
    <property type="evidence" value="ECO:0007669"/>
    <property type="project" value="InterPro"/>
</dbReference>
<dbReference type="PANTHER" id="PTHR24305">
    <property type="entry name" value="CYTOCHROME P450"/>
    <property type="match status" value="1"/>
</dbReference>
<dbReference type="InterPro" id="IPR036396">
    <property type="entry name" value="Cyt_P450_sf"/>
</dbReference>
<feature type="binding site" description="axial binding residue" evidence="5">
    <location>
        <position position="479"/>
    </location>
    <ligand>
        <name>heme</name>
        <dbReference type="ChEBI" id="CHEBI:30413"/>
    </ligand>
    <ligandPart>
        <name>Fe</name>
        <dbReference type="ChEBI" id="CHEBI:18248"/>
    </ligandPart>
</feature>
<keyword evidence="5 6" id="KW-0349">Heme</keyword>
<dbReference type="GO" id="GO:0004497">
    <property type="term" value="F:monooxygenase activity"/>
    <property type="evidence" value="ECO:0007669"/>
    <property type="project" value="UniProtKB-KW"/>
</dbReference>
<dbReference type="PRINTS" id="PR00465">
    <property type="entry name" value="EP450IV"/>
</dbReference>
<dbReference type="InterPro" id="IPR002403">
    <property type="entry name" value="Cyt_P450_E_grp-IV"/>
</dbReference>
<dbReference type="InterPro" id="IPR050121">
    <property type="entry name" value="Cytochrome_P450_monoxygenase"/>
</dbReference>
<keyword evidence="9" id="KW-1185">Reference proteome</keyword>
<comment type="caution">
    <text evidence="8">The sequence shown here is derived from an EMBL/GenBank/DDBJ whole genome shotgun (WGS) entry which is preliminary data.</text>
</comment>
<dbReference type="SUPFAM" id="SSF48264">
    <property type="entry name" value="Cytochrome P450"/>
    <property type="match status" value="1"/>
</dbReference>
<keyword evidence="6" id="KW-0560">Oxidoreductase</keyword>
<evidence type="ECO:0000256" key="3">
    <source>
        <dbReference type="ARBA" id="ARBA00022723"/>
    </source>
</evidence>
<dbReference type="OrthoDB" id="3934656at2759"/>
<dbReference type="PROSITE" id="PS00086">
    <property type="entry name" value="CYTOCHROME_P450"/>
    <property type="match status" value="1"/>
</dbReference>
<dbReference type="PANTHER" id="PTHR24305:SF166">
    <property type="entry name" value="CYTOCHROME P450 12A4, MITOCHONDRIAL-RELATED"/>
    <property type="match status" value="1"/>
</dbReference>
<comment type="cofactor">
    <cofactor evidence="1 5">
        <name>heme</name>
        <dbReference type="ChEBI" id="CHEBI:30413"/>
    </cofactor>
</comment>
<keyword evidence="6" id="KW-0503">Monooxygenase</keyword>
<keyword evidence="4 5" id="KW-0408">Iron</keyword>
<keyword evidence="7" id="KW-1133">Transmembrane helix</keyword>
<dbReference type="InterPro" id="IPR001128">
    <property type="entry name" value="Cyt_P450"/>
</dbReference>
<evidence type="ECO:0000256" key="4">
    <source>
        <dbReference type="ARBA" id="ARBA00023004"/>
    </source>
</evidence>
<dbReference type="GO" id="GO:0005506">
    <property type="term" value="F:iron ion binding"/>
    <property type="evidence" value="ECO:0007669"/>
    <property type="project" value="InterPro"/>
</dbReference>
<comment type="similarity">
    <text evidence="2 6">Belongs to the cytochrome P450 family.</text>
</comment>
<keyword evidence="3 5" id="KW-0479">Metal-binding</keyword>
<evidence type="ECO:0000256" key="2">
    <source>
        <dbReference type="ARBA" id="ARBA00010617"/>
    </source>
</evidence>
<gene>
    <name evidence="8" type="ORF">B9Z19DRAFT_1195697</name>
</gene>
<dbReference type="Gene3D" id="1.10.630.10">
    <property type="entry name" value="Cytochrome P450"/>
    <property type="match status" value="1"/>
</dbReference>
<accession>A0A2T6ZI49</accession>
<dbReference type="Pfam" id="PF00067">
    <property type="entry name" value="p450"/>
    <property type="match status" value="1"/>
</dbReference>
<keyword evidence="7" id="KW-0812">Transmembrane</keyword>
<evidence type="ECO:0000313" key="9">
    <source>
        <dbReference type="Proteomes" id="UP000244722"/>
    </source>
</evidence>
<dbReference type="Proteomes" id="UP000244722">
    <property type="component" value="Unassembled WGS sequence"/>
</dbReference>